<dbReference type="SUPFAM" id="SSF54427">
    <property type="entry name" value="NTF2-like"/>
    <property type="match status" value="1"/>
</dbReference>
<dbReference type="Proteomes" id="UP000468531">
    <property type="component" value="Unassembled WGS sequence"/>
</dbReference>
<gene>
    <name evidence="2" type="ORF">FNJ47_45105</name>
</gene>
<dbReference type="InterPro" id="IPR037401">
    <property type="entry name" value="SnoaL-like"/>
</dbReference>
<evidence type="ECO:0000313" key="3">
    <source>
        <dbReference type="Proteomes" id="UP000468531"/>
    </source>
</evidence>
<dbReference type="Gene3D" id="3.10.450.50">
    <property type="match status" value="1"/>
</dbReference>
<protein>
    <submittedName>
        <fullName evidence="2">Nuclear transport factor 2 family protein</fullName>
    </submittedName>
</protein>
<keyword evidence="3" id="KW-1185">Reference proteome</keyword>
<evidence type="ECO:0000313" key="2">
    <source>
        <dbReference type="EMBL" id="NEV02669.1"/>
    </source>
</evidence>
<comment type="caution">
    <text evidence="2">The sequence shown here is derived from an EMBL/GenBank/DDBJ whole genome shotgun (WGS) entry which is preliminary data.</text>
</comment>
<proteinExistence type="predicted"/>
<dbReference type="RefSeq" id="WP_163162978.1">
    <property type="nucleotide sequence ID" value="NZ_VKHP01000404.1"/>
</dbReference>
<reference evidence="2 3" key="1">
    <citation type="journal article" date="2020" name="Arch. Microbiol.">
        <title>Bradyrhizobium uaiense sp. nov., a new highly efficient cowpea symbiont.</title>
        <authorList>
            <person name="Cabral Michel D."/>
            <person name="Azarias Guimaraes A."/>
            <person name="Martins da Costa E."/>
            <person name="Soares de Carvalho T."/>
            <person name="Balsanelli E."/>
            <person name="Willems A."/>
            <person name="Maltempi de Souza E."/>
            <person name="de Souza Moreira F.M."/>
        </authorList>
    </citation>
    <scope>NUCLEOTIDE SEQUENCE [LARGE SCALE GENOMIC DNA]</scope>
    <source>
        <strain evidence="2 3">UFLA 03-164</strain>
    </source>
</reference>
<dbReference type="AlphaFoldDB" id="A0A6P1BWJ8"/>
<name>A0A6P1BWJ8_9BRAD</name>
<sequence length="152" mass="16489">MALSEPDVTAFLKQFVSTYEKGDASFFKLFADDVSVFSISVPTRIDGAEEFKRGFDGQFKGTRRSQILSPEIRIAGDMAVVTYHNRVAFDSQSTNMRSTLVLQRLGNDIKIVHLHNSPLASTGVVTAPRGPADVTLLEERVATAAAAVGTPK</sequence>
<evidence type="ECO:0000259" key="1">
    <source>
        <dbReference type="Pfam" id="PF13474"/>
    </source>
</evidence>
<feature type="domain" description="SnoaL-like" evidence="1">
    <location>
        <begin position="8"/>
        <end position="120"/>
    </location>
</feature>
<dbReference type="Pfam" id="PF13474">
    <property type="entry name" value="SnoaL_3"/>
    <property type="match status" value="1"/>
</dbReference>
<accession>A0A6P1BWJ8</accession>
<organism evidence="2 3">
    <name type="scientific">Bradyrhizobium uaiense</name>
    <dbReference type="NCBI Taxonomy" id="2594946"/>
    <lineage>
        <taxon>Bacteria</taxon>
        <taxon>Pseudomonadati</taxon>
        <taxon>Pseudomonadota</taxon>
        <taxon>Alphaproteobacteria</taxon>
        <taxon>Hyphomicrobiales</taxon>
        <taxon>Nitrobacteraceae</taxon>
        <taxon>Bradyrhizobium</taxon>
    </lineage>
</organism>
<dbReference type="InterPro" id="IPR032710">
    <property type="entry name" value="NTF2-like_dom_sf"/>
</dbReference>
<dbReference type="EMBL" id="VKHP01000404">
    <property type="protein sequence ID" value="NEV02669.1"/>
    <property type="molecule type" value="Genomic_DNA"/>
</dbReference>